<reference evidence="1" key="1">
    <citation type="submission" date="2018-11" db="EMBL/GenBank/DDBJ databases">
        <authorList>
            <consortium name="Genoscope - CEA"/>
            <person name="William W."/>
        </authorList>
    </citation>
    <scope>NUCLEOTIDE SEQUENCE</scope>
</reference>
<protein>
    <submittedName>
        <fullName evidence="1">Uncharacterized protein</fullName>
    </submittedName>
</protein>
<name>A0A3P6G884_BRAOL</name>
<dbReference type="EMBL" id="LR031879">
    <property type="protein sequence ID" value="VDD56306.1"/>
    <property type="molecule type" value="Genomic_DNA"/>
</dbReference>
<sequence length="100" mass="11194">MFVYINTTEKTRNNHKHKLEISFHFDNIQKPIHNSGTAVVRSGGGGTASNSNTAKYKEKFGHGLDKTKDVASSGFKKLKTGSAVGFRWVKDKYHKTTNKH</sequence>
<accession>A0A3P6G884</accession>
<dbReference type="PANTHER" id="PTHR33386">
    <property type="entry name" value="OS02G0740600 PROTEIN"/>
    <property type="match status" value="1"/>
</dbReference>
<gene>
    <name evidence="1" type="ORF">BOLC8T49535H</name>
</gene>
<proteinExistence type="predicted"/>
<organism evidence="1">
    <name type="scientific">Brassica oleracea</name>
    <name type="common">Wild cabbage</name>
    <dbReference type="NCBI Taxonomy" id="3712"/>
    <lineage>
        <taxon>Eukaryota</taxon>
        <taxon>Viridiplantae</taxon>
        <taxon>Streptophyta</taxon>
        <taxon>Embryophyta</taxon>
        <taxon>Tracheophyta</taxon>
        <taxon>Spermatophyta</taxon>
        <taxon>Magnoliopsida</taxon>
        <taxon>eudicotyledons</taxon>
        <taxon>Gunneridae</taxon>
        <taxon>Pentapetalae</taxon>
        <taxon>rosids</taxon>
        <taxon>malvids</taxon>
        <taxon>Brassicales</taxon>
        <taxon>Brassicaceae</taxon>
        <taxon>Brassiceae</taxon>
        <taxon>Brassica</taxon>
    </lineage>
</organism>
<evidence type="ECO:0000313" key="1">
    <source>
        <dbReference type="EMBL" id="VDD56306.1"/>
    </source>
</evidence>
<dbReference type="PANTHER" id="PTHR33386:SF20">
    <property type="entry name" value="CDP-DIACYLGLYCEROL-GLYCEROL-3-PHOSPHATE 3-PHOSPHATIDYLTRANSFERASE"/>
    <property type="match status" value="1"/>
</dbReference>
<dbReference type="AlphaFoldDB" id="A0A3P6G884"/>